<name>A0A3A8KAD2_9BACT</name>
<proteinExistence type="predicted"/>
<dbReference type="InterPro" id="IPR011030">
    <property type="entry name" value="Lipovitellin_superhlx_dom"/>
</dbReference>
<dbReference type="InterPro" id="IPR004155">
    <property type="entry name" value="PBS_lyase_HEAT"/>
</dbReference>
<organism evidence="1 2">
    <name type="scientific">Corallococcus carmarthensis</name>
    <dbReference type="NCBI Taxonomy" id="2316728"/>
    <lineage>
        <taxon>Bacteria</taxon>
        <taxon>Pseudomonadati</taxon>
        <taxon>Myxococcota</taxon>
        <taxon>Myxococcia</taxon>
        <taxon>Myxococcales</taxon>
        <taxon>Cystobacterineae</taxon>
        <taxon>Myxococcaceae</taxon>
        <taxon>Corallococcus</taxon>
    </lineage>
</organism>
<sequence>MNTRRMVIGGALLALLTLGVVWVGLGQAAPSEASPDTVPLRFRFPEGQHWTYQLDYQAQSRVRLSGQGAAASSLAGQIHLAGDLVLRGHGARGATQRVGLRLERLQTHSLKVLGHELLPDAASVEAVFGGREALLELSGEGTLQAVSFREEDPALFKNTVQSLVGELQVVLRDGASWSEQETTARGIARTEYEKLGEDAEAVRLLKRRAEYVELRGMGQGGTVRLASRFEADVAREGVLERLAGTETVERLGADGTPSASSEVRVSLKRGASGRFVVEAPVDASALQRLAPGVLVVDPKVRAQMLAQQVDGLTAEQLFSLLEAHADGGIMPDHNHFLLQATGLLEQQPELCARLVDFFERPSLQPKGRALVLDLLAGAGTPRAQEALVRALSTKAAREDSRYGLLLSRLSLVAAPTVDTVRFAERTYAQTQGTAHIAGAYALGATAGALYRQEQTPEAQAAVGRLASDLRAASSPEEQAHLLLGLGNAGVADQVPLIASHATAQSPEVRRASAKALRKIPTPEATQVLLTLASDGAVPVQSSALESLGRRPLDEGMLMDLRDLTLSGGVKAENYHALVSLVAPYVDREPAVRELLEYLLTRDVPDRQVLMRIRGLLKS</sequence>
<dbReference type="AlphaFoldDB" id="A0A3A8KAD2"/>
<dbReference type="EMBL" id="RAWE01000074">
    <property type="protein sequence ID" value="RKH01305.1"/>
    <property type="molecule type" value="Genomic_DNA"/>
</dbReference>
<accession>A0A3A8KAD2</accession>
<gene>
    <name evidence="1" type="ORF">D7X32_20765</name>
</gene>
<keyword evidence="2" id="KW-1185">Reference proteome</keyword>
<evidence type="ECO:0000313" key="1">
    <source>
        <dbReference type="EMBL" id="RKH01305.1"/>
    </source>
</evidence>
<dbReference type="OrthoDB" id="5495440at2"/>
<dbReference type="SUPFAM" id="SSF48431">
    <property type="entry name" value="Lipovitellin-phosvitin complex, superhelical domain"/>
    <property type="match status" value="1"/>
</dbReference>
<dbReference type="Gene3D" id="1.25.10.20">
    <property type="entry name" value="Vitellinogen, superhelical"/>
    <property type="match status" value="1"/>
</dbReference>
<comment type="caution">
    <text evidence="1">The sequence shown here is derived from an EMBL/GenBank/DDBJ whole genome shotgun (WGS) entry which is preliminary data.</text>
</comment>
<dbReference type="SMART" id="SM00567">
    <property type="entry name" value="EZ_HEAT"/>
    <property type="match status" value="2"/>
</dbReference>
<evidence type="ECO:0000313" key="2">
    <source>
        <dbReference type="Proteomes" id="UP000268313"/>
    </source>
</evidence>
<reference evidence="2" key="1">
    <citation type="submission" date="2018-09" db="EMBL/GenBank/DDBJ databases">
        <authorList>
            <person name="Livingstone P.G."/>
            <person name="Whitworth D.E."/>
        </authorList>
    </citation>
    <scope>NUCLEOTIDE SEQUENCE [LARGE SCALE GENOMIC DNA]</scope>
    <source>
        <strain evidence="2">CA043D</strain>
    </source>
</reference>
<dbReference type="Proteomes" id="UP000268313">
    <property type="component" value="Unassembled WGS sequence"/>
</dbReference>
<protein>
    <submittedName>
        <fullName evidence="1">HEAT repeat domain-containing protein</fullName>
    </submittedName>
</protein>
<dbReference type="RefSeq" id="WP_120604301.1">
    <property type="nucleotide sequence ID" value="NZ_RAWE01000074.1"/>
</dbReference>
<dbReference type="Pfam" id="PF13646">
    <property type="entry name" value="HEAT_2"/>
    <property type="match status" value="1"/>
</dbReference>